<dbReference type="RefSeq" id="WP_068361923.1">
    <property type="nucleotide sequence ID" value="NZ_CP019337.1"/>
</dbReference>
<dbReference type="InterPro" id="IPR039448">
    <property type="entry name" value="Beta_helix"/>
</dbReference>
<keyword evidence="6" id="KW-1185">Reference proteome</keyword>
<protein>
    <submittedName>
        <fullName evidence="5">Uncharacterized protein</fullName>
    </submittedName>
</protein>
<dbReference type="NCBIfam" id="TIGR04183">
    <property type="entry name" value="Por_Secre_tail"/>
    <property type="match status" value="1"/>
</dbReference>
<dbReference type="AlphaFoldDB" id="A0A1B8TV61"/>
<dbReference type="KEGG" id="prn:BW723_04075"/>
<evidence type="ECO:0000313" key="6">
    <source>
        <dbReference type="Proteomes" id="UP000092612"/>
    </source>
</evidence>
<dbReference type="EMBL" id="LSFL01000035">
    <property type="protein sequence ID" value="OBY63462.1"/>
    <property type="molecule type" value="Genomic_DNA"/>
</dbReference>
<evidence type="ECO:0000313" key="5">
    <source>
        <dbReference type="EMBL" id="OBY63462.1"/>
    </source>
</evidence>
<dbReference type="OrthoDB" id="1491323at2"/>
<sequence length="900" mass="100105">MKYSKILFCLALILAFSTTIQCQETHHVYALEIPWRSVTKSPDANKIHSINDAIANANSGDEIIIHEGIYRETININKNNIKISNYENEYVLISGAEVINGFSDALTMPNGVKVADVSHLNFQTDFSQVFANGKEQFMGRHPNNTTGKRMRPLEANSGYALLSNVYKDTGTSANGYATLEDVANFPSTDLSEGIFRGLTGKMRRYAIGTVTSATANSVTFKGITNNQWTDNASIANGNHKFSWGYVLHKNLIDVPGEWFIENNKLYFMIDANKTIADYYIEAQVREQVLVANNIINLTIDGIHFVAGNAEIKNSSSITIVNSSFRYLHPFWTPTGYGDNTTTDKGLYFENQNSLIFENNYVANTWATAITFDEGNDVTVKNNIIENIGYLGVFTSSIYCTSDNTLIKENTFGDQGRFHLRMRNDAKIDILDNDFYGAMQMGEDAGPIEATSTGKIGALDMKGSEIAYNKIHDFSGIPVSDGNYNKQKATAFYMEDTENYTAHHNLIYNVKAENYTGPHTIQKVGEFLYLGPRYNAMYKSVNYYNNTIWNVDKHIGIWNIEIDNWEALGIAEAYNTGRMENGHFANNIFLQGPEFGLSYVRQILSATGGSQGYVTLNPSPSFDTSDFTTYTNTCANYNYNFNPENNLQLPLSTEQDHFIDAANGDFTLKSASSAKNAGVVISGITSSSNPDVGALEGGNRVLNAGAKLVVPSFLEKEEVNEITAFNTFTDEVGQDDTQSLTFNVDYTAYANRDIVVAIYSATNDFIKNNKTKVTTGSGTVSITINLDSPLAITEYRIDAIIRSVNGNYADNIFKTSKTLNVLTGSLSVDENTITKDDFKVYPNPSKNIFHIKTNQELNYIIYDVFGRTILKSNKTSFNLNDYASGVYFLKNENITLKIIKE</sequence>
<evidence type="ECO:0000256" key="1">
    <source>
        <dbReference type="ARBA" id="ARBA00022729"/>
    </source>
</evidence>
<feature type="domain" description="Secretion system C-terminal sorting" evidence="4">
    <location>
        <begin position="839"/>
        <end position="895"/>
    </location>
</feature>
<evidence type="ECO:0000256" key="2">
    <source>
        <dbReference type="SAM" id="SignalP"/>
    </source>
</evidence>
<accession>A0A1B8TV61</accession>
<dbReference type="Gene3D" id="2.160.20.10">
    <property type="entry name" value="Single-stranded right-handed beta-helix, Pectin lyase-like"/>
    <property type="match status" value="2"/>
</dbReference>
<organism evidence="5 6">
    <name type="scientific">Polaribacter reichenbachii</name>
    <dbReference type="NCBI Taxonomy" id="996801"/>
    <lineage>
        <taxon>Bacteria</taxon>
        <taxon>Pseudomonadati</taxon>
        <taxon>Bacteroidota</taxon>
        <taxon>Flavobacteriia</taxon>
        <taxon>Flavobacteriales</taxon>
        <taxon>Flavobacteriaceae</taxon>
    </lineage>
</organism>
<dbReference type="Pfam" id="PF13229">
    <property type="entry name" value="Beta_helix"/>
    <property type="match status" value="1"/>
</dbReference>
<feature type="chain" id="PRO_5008615604" evidence="2">
    <location>
        <begin position="23"/>
        <end position="900"/>
    </location>
</feature>
<feature type="domain" description="Right handed beta helix" evidence="3">
    <location>
        <begin position="293"/>
        <end position="439"/>
    </location>
</feature>
<name>A0A1B8TV61_9FLAO</name>
<keyword evidence="1 2" id="KW-0732">Signal</keyword>
<feature type="signal peptide" evidence="2">
    <location>
        <begin position="1"/>
        <end position="22"/>
    </location>
</feature>
<gene>
    <name evidence="5" type="ORF">LPB301_11635</name>
</gene>
<dbReference type="STRING" id="996801.BW723_04075"/>
<evidence type="ECO:0000259" key="3">
    <source>
        <dbReference type="Pfam" id="PF13229"/>
    </source>
</evidence>
<dbReference type="InterPro" id="IPR011050">
    <property type="entry name" value="Pectin_lyase_fold/virulence"/>
</dbReference>
<proteinExistence type="predicted"/>
<reference evidence="6" key="1">
    <citation type="submission" date="2016-02" db="EMBL/GenBank/DDBJ databases">
        <title>Paenibacillus sp. LPB0068, isolated from Crassostrea gigas.</title>
        <authorList>
            <person name="Shin S.-K."/>
            <person name="Yi H."/>
        </authorList>
    </citation>
    <scope>NUCLEOTIDE SEQUENCE [LARGE SCALE GENOMIC DNA]</scope>
    <source>
        <strain evidence="6">KCTC 23969</strain>
    </source>
</reference>
<evidence type="ECO:0000259" key="4">
    <source>
        <dbReference type="Pfam" id="PF18962"/>
    </source>
</evidence>
<comment type="caution">
    <text evidence="5">The sequence shown here is derived from an EMBL/GenBank/DDBJ whole genome shotgun (WGS) entry which is preliminary data.</text>
</comment>
<dbReference type="Proteomes" id="UP000092612">
    <property type="component" value="Unassembled WGS sequence"/>
</dbReference>
<dbReference type="SUPFAM" id="SSF51126">
    <property type="entry name" value="Pectin lyase-like"/>
    <property type="match status" value="1"/>
</dbReference>
<dbReference type="Pfam" id="PF18962">
    <property type="entry name" value="Por_Secre_tail"/>
    <property type="match status" value="1"/>
</dbReference>
<dbReference type="InterPro" id="IPR026444">
    <property type="entry name" value="Secre_tail"/>
</dbReference>
<dbReference type="InterPro" id="IPR012334">
    <property type="entry name" value="Pectin_lyas_fold"/>
</dbReference>